<evidence type="ECO:0000313" key="2">
    <source>
        <dbReference type="Proteomes" id="UP000318416"/>
    </source>
</evidence>
<reference evidence="1 2" key="1">
    <citation type="submission" date="2019-06" db="EMBL/GenBank/DDBJ databases">
        <title>Sequencing the genomes of 1000 actinobacteria strains.</title>
        <authorList>
            <person name="Klenk H.-P."/>
        </authorList>
    </citation>
    <scope>NUCLEOTIDE SEQUENCE [LARGE SCALE GENOMIC DNA]</scope>
    <source>
        <strain evidence="1 2">DSM 41649</strain>
    </source>
</reference>
<proteinExistence type="predicted"/>
<accession>A0A561EXW1</accession>
<keyword evidence="2" id="KW-1185">Reference proteome</keyword>
<dbReference type="EMBL" id="VIVR01000001">
    <property type="protein sequence ID" value="TWE20448.1"/>
    <property type="molecule type" value="Genomic_DNA"/>
</dbReference>
<protein>
    <submittedName>
        <fullName evidence="1">Uncharacterized protein</fullName>
    </submittedName>
</protein>
<name>A0A561EXW1_9ACTN</name>
<evidence type="ECO:0000313" key="1">
    <source>
        <dbReference type="EMBL" id="TWE20448.1"/>
    </source>
</evidence>
<gene>
    <name evidence="1" type="ORF">FB465_5602</name>
</gene>
<dbReference type="AlphaFoldDB" id="A0A561EXW1"/>
<sequence>MSGRPAGSSVSAIRKEDARTLQESALFGLNRGAWPLVSLCRPLPGGGQGG</sequence>
<comment type="caution">
    <text evidence="1">The sequence shown here is derived from an EMBL/GenBank/DDBJ whole genome shotgun (WGS) entry which is preliminary data.</text>
</comment>
<organism evidence="1 2">
    <name type="scientific">Kitasatospora atroaurantiaca</name>
    <dbReference type="NCBI Taxonomy" id="285545"/>
    <lineage>
        <taxon>Bacteria</taxon>
        <taxon>Bacillati</taxon>
        <taxon>Actinomycetota</taxon>
        <taxon>Actinomycetes</taxon>
        <taxon>Kitasatosporales</taxon>
        <taxon>Streptomycetaceae</taxon>
        <taxon>Kitasatospora</taxon>
    </lineage>
</organism>
<dbReference type="Proteomes" id="UP000318416">
    <property type="component" value="Unassembled WGS sequence"/>
</dbReference>